<accession>A0A6D2JMJ3</accession>
<dbReference type="PANTHER" id="PTHR11439">
    <property type="entry name" value="GAG-POL-RELATED RETROTRANSPOSON"/>
    <property type="match status" value="1"/>
</dbReference>
<evidence type="ECO:0000313" key="3">
    <source>
        <dbReference type="EMBL" id="CAA7040477.1"/>
    </source>
</evidence>
<feature type="compositionally biased region" description="Basic and acidic residues" evidence="1">
    <location>
        <begin position="133"/>
        <end position="153"/>
    </location>
</feature>
<dbReference type="AlphaFoldDB" id="A0A6D2JMJ3"/>
<feature type="domain" description="Reverse transcriptase Ty1/copia-type" evidence="2">
    <location>
        <begin position="287"/>
        <end position="369"/>
    </location>
</feature>
<organism evidence="3 4">
    <name type="scientific">Microthlaspi erraticum</name>
    <dbReference type="NCBI Taxonomy" id="1685480"/>
    <lineage>
        <taxon>Eukaryota</taxon>
        <taxon>Viridiplantae</taxon>
        <taxon>Streptophyta</taxon>
        <taxon>Embryophyta</taxon>
        <taxon>Tracheophyta</taxon>
        <taxon>Spermatophyta</taxon>
        <taxon>Magnoliopsida</taxon>
        <taxon>eudicotyledons</taxon>
        <taxon>Gunneridae</taxon>
        <taxon>Pentapetalae</taxon>
        <taxon>rosids</taxon>
        <taxon>malvids</taxon>
        <taxon>Brassicales</taxon>
        <taxon>Brassicaceae</taxon>
        <taxon>Coluteocarpeae</taxon>
        <taxon>Microthlaspi</taxon>
    </lineage>
</organism>
<dbReference type="SUPFAM" id="SSF56672">
    <property type="entry name" value="DNA/RNA polymerases"/>
    <property type="match status" value="1"/>
</dbReference>
<name>A0A6D2JMJ3_9BRAS</name>
<dbReference type="EMBL" id="CACVBM020001229">
    <property type="protein sequence ID" value="CAA7040477.1"/>
    <property type="molecule type" value="Genomic_DNA"/>
</dbReference>
<evidence type="ECO:0000313" key="4">
    <source>
        <dbReference type="Proteomes" id="UP000467841"/>
    </source>
</evidence>
<protein>
    <recommendedName>
        <fullName evidence="2">Reverse transcriptase Ty1/copia-type domain-containing protein</fullName>
    </recommendedName>
</protein>
<dbReference type="InterPro" id="IPR043502">
    <property type="entry name" value="DNA/RNA_pol_sf"/>
</dbReference>
<dbReference type="InterPro" id="IPR013103">
    <property type="entry name" value="RVT_2"/>
</dbReference>
<reference evidence="3" key="1">
    <citation type="submission" date="2020-01" db="EMBL/GenBank/DDBJ databases">
        <authorList>
            <person name="Mishra B."/>
        </authorList>
    </citation>
    <scope>NUCLEOTIDE SEQUENCE [LARGE SCALE GENOMIC DNA]</scope>
</reference>
<dbReference type="CDD" id="cd09272">
    <property type="entry name" value="RNase_HI_RT_Ty1"/>
    <property type="match status" value="1"/>
</dbReference>
<keyword evidence="4" id="KW-1185">Reference proteome</keyword>
<comment type="caution">
    <text evidence="3">The sequence shown here is derived from an EMBL/GenBank/DDBJ whole genome shotgun (WGS) entry which is preliminary data.</text>
</comment>
<feature type="compositionally biased region" description="Polar residues" evidence="1">
    <location>
        <begin position="108"/>
        <end position="132"/>
    </location>
</feature>
<proteinExistence type="predicted"/>
<dbReference type="Proteomes" id="UP000467841">
    <property type="component" value="Unassembled WGS sequence"/>
</dbReference>
<evidence type="ECO:0000259" key="2">
    <source>
        <dbReference type="Pfam" id="PF07727"/>
    </source>
</evidence>
<feature type="region of interest" description="Disordered" evidence="1">
    <location>
        <begin position="70"/>
        <end position="157"/>
    </location>
</feature>
<sequence>MFDLESEEKFVSRDVVFVEDAFPFKEKQGRNLNLEADGIMDLFPDKDFVVDGTEHVDVVAKVSGEIVDITEASHTKPAENPAAKNTEADLEEKPTETGAEAETAGKSAENTISGSVTGRDNQPKMNRISDNQQAERNRNSDNQPEMHRSEKLGRGLRQKTTSVKLKDFVLNSIKTGAMSEFIDDVGTEPVLFRDAVIERVWREAMQNEIGALEKSQMWDLTELPPGKQAIRCKWVYKIKFLSNAKKWELHQMDVHNAFPHDDLDEEVYMKPPPGYRVNGSNLKNGSEIYVLVYVDDLIIGGNDSNGINRFKDYLSECFHMKDLGSLKFVLGIEVARRPEGIFLCQRKYTLDIISEAGLLGCKPVAFPMVQQHGFALSKSPLLANPEQYGRLVGRLIVVTRPNLTYAVHIFSQFMQKPQHDHWTALMRVVRCPLTRRSVSGWLMTLGNSPISWKTKKQDVVSRSSAEAEYRCMAMALCELKGLRQLLMEMGVKQDQPMSLYCDKQAAIYIAANPVFHEQTKHVEIDFHDVWDAVQDRLIATQKALGCREVENFETSWAFVIHMLQLGGGC</sequence>
<dbReference type="OrthoDB" id="1919845at2759"/>
<evidence type="ECO:0000256" key="1">
    <source>
        <dbReference type="SAM" id="MobiDB-lite"/>
    </source>
</evidence>
<feature type="domain" description="Reverse transcriptase Ty1/copia-type" evidence="2">
    <location>
        <begin position="241"/>
        <end position="281"/>
    </location>
</feature>
<dbReference type="Pfam" id="PF07727">
    <property type="entry name" value="RVT_2"/>
    <property type="match status" value="2"/>
</dbReference>
<gene>
    <name evidence="3" type="ORF">MERR_LOCUS27712</name>
</gene>
<dbReference type="PANTHER" id="PTHR11439:SF462">
    <property type="match status" value="1"/>
</dbReference>